<dbReference type="InterPro" id="IPR036228">
    <property type="entry name" value="ATP_synth_F0_dsu_sf_mt"/>
</dbReference>
<evidence type="ECO:0000256" key="8">
    <source>
        <dbReference type="ARBA" id="ARBA00023128"/>
    </source>
</evidence>
<feature type="region of interest" description="Disordered" evidence="11">
    <location>
        <begin position="531"/>
        <end position="681"/>
    </location>
</feature>
<feature type="compositionally biased region" description="Basic and acidic residues" evidence="11">
    <location>
        <begin position="336"/>
        <end position="347"/>
    </location>
</feature>
<keyword evidence="4" id="KW-0138">CF(0)</keyword>
<organism evidence="12">
    <name type="scientific">Ceratitis capitata</name>
    <name type="common">Mediterranean fruit fly</name>
    <name type="synonym">Tephritis capitata</name>
    <dbReference type="NCBI Taxonomy" id="7213"/>
    <lineage>
        <taxon>Eukaryota</taxon>
        <taxon>Metazoa</taxon>
        <taxon>Ecdysozoa</taxon>
        <taxon>Arthropoda</taxon>
        <taxon>Hexapoda</taxon>
        <taxon>Insecta</taxon>
        <taxon>Pterygota</taxon>
        <taxon>Neoptera</taxon>
        <taxon>Endopterygota</taxon>
        <taxon>Diptera</taxon>
        <taxon>Brachycera</taxon>
        <taxon>Muscomorpha</taxon>
        <taxon>Tephritoidea</taxon>
        <taxon>Tephritidae</taxon>
        <taxon>Ceratitis</taxon>
        <taxon>Ceratitis</taxon>
    </lineage>
</organism>
<feature type="compositionally biased region" description="Polar residues" evidence="11">
    <location>
        <begin position="241"/>
        <end position="251"/>
    </location>
</feature>
<feature type="region of interest" description="Disordered" evidence="11">
    <location>
        <begin position="163"/>
        <end position="291"/>
    </location>
</feature>
<dbReference type="Pfam" id="PF05873">
    <property type="entry name" value="Mt_ATP-synt_D"/>
    <property type="match status" value="1"/>
</dbReference>
<keyword evidence="7" id="KW-0406">Ion transport</keyword>
<dbReference type="EMBL" id="GAMC01007342">
    <property type="protein sequence ID" value="JAB99213.1"/>
    <property type="molecule type" value="mRNA"/>
</dbReference>
<keyword evidence="8" id="KW-0496">Mitochondrion</keyword>
<accession>W8BQV7</accession>
<feature type="compositionally biased region" description="Basic and acidic residues" evidence="11">
    <location>
        <begin position="582"/>
        <end position="594"/>
    </location>
</feature>
<name>W8BQV7_CERCA</name>
<feature type="compositionally biased region" description="Basic and acidic residues" evidence="11">
    <location>
        <begin position="174"/>
        <end position="187"/>
    </location>
</feature>
<keyword evidence="3" id="KW-0813">Transport</keyword>
<dbReference type="InterPro" id="IPR008689">
    <property type="entry name" value="ATP_synth_F0_dsu_mt"/>
</dbReference>
<gene>
    <name evidence="12" type="primary">ATP5H</name>
</gene>
<evidence type="ECO:0000256" key="9">
    <source>
        <dbReference type="ARBA" id="ARBA00023136"/>
    </source>
</evidence>
<evidence type="ECO:0000256" key="6">
    <source>
        <dbReference type="ARBA" id="ARBA00022792"/>
    </source>
</evidence>
<keyword evidence="10" id="KW-0175">Coiled coil</keyword>
<dbReference type="AlphaFoldDB" id="W8BQV7"/>
<feature type="compositionally biased region" description="Basic and acidic residues" evidence="11">
    <location>
        <begin position="656"/>
        <end position="667"/>
    </location>
</feature>
<evidence type="ECO:0000256" key="11">
    <source>
        <dbReference type="SAM" id="MobiDB-lite"/>
    </source>
</evidence>
<evidence type="ECO:0000256" key="1">
    <source>
        <dbReference type="ARBA" id="ARBA00004273"/>
    </source>
</evidence>
<dbReference type="GO" id="GO:0015986">
    <property type="term" value="P:proton motive force-driven ATP synthesis"/>
    <property type="evidence" value="ECO:0007669"/>
    <property type="project" value="InterPro"/>
</dbReference>
<evidence type="ECO:0000256" key="4">
    <source>
        <dbReference type="ARBA" id="ARBA00022547"/>
    </source>
</evidence>
<evidence type="ECO:0000256" key="3">
    <source>
        <dbReference type="ARBA" id="ARBA00022448"/>
    </source>
</evidence>
<feature type="compositionally biased region" description="Basic and acidic residues" evidence="11">
    <location>
        <begin position="557"/>
        <end position="569"/>
    </location>
</feature>
<evidence type="ECO:0000256" key="10">
    <source>
        <dbReference type="SAM" id="Coils"/>
    </source>
</evidence>
<protein>
    <submittedName>
        <fullName evidence="12">ATP synthase subunit d, mitochondrial</fullName>
    </submittedName>
</protein>
<keyword evidence="5" id="KW-0375">Hydrogen ion transport</keyword>
<proteinExistence type="evidence at transcript level"/>
<feature type="compositionally biased region" description="Basic and acidic residues" evidence="11">
    <location>
        <begin position="602"/>
        <end position="626"/>
    </location>
</feature>
<dbReference type="GO" id="GO:0045259">
    <property type="term" value="C:proton-transporting ATP synthase complex"/>
    <property type="evidence" value="ECO:0007669"/>
    <property type="project" value="UniProtKB-KW"/>
</dbReference>
<reference evidence="12" key="1">
    <citation type="submission" date="2013-07" db="EMBL/GenBank/DDBJ databases">
        <authorList>
            <person name="Geib S."/>
        </authorList>
    </citation>
    <scope>NUCLEOTIDE SEQUENCE</scope>
</reference>
<dbReference type="GO" id="GO:0015078">
    <property type="term" value="F:proton transmembrane transporter activity"/>
    <property type="evidence" value="ECO:0007669"/>
    <property type="project" value="InterPro"/>
</dbReference>
<feature type="compositionally biased region" description="Polar residues" evidence="11">
    <location>
        <begin position="537"/>
        <end position="555"/>
    </location>
</feature>
<keyword evidence="9" id="KW-0472">Membrane</keyword>
<evidence type="ECO:0000256" key="2">
    <source>
        <dbReference type="ARBA" id="ARBA00006842"/>
    </source>
</evidence>
<comment type="similarity">
    <text evidence="2">Belongs to the ATPase d subunit family.</text>
</comment>
<feature type="compositionally biased region" description="Basic and acidic residues" evidence="11">
    <location>
        <begin position="380"/>
        <end position="414"/>
    </location>
</feature>
<feature type="compositionally biased region" description="Polar residues" evidence="11">
    <location>
        <begin position="322"/>
        <end position="335"/>
    </location>
</feature>
<evidence type="ECO:0000256" key="7">
    <source>
        <dbReference type="ARBA" id="ARBA00023065"/>
    </source>
</evidence>
<keyword evidence="6" id="KW-0999">Mitochondrion inner membrane</keyword>
<dbReference type="GO" id="GO:0005743">
    <property type="term" value="C:mitochondrial inner membrane"/>
    <property type="evidence" value="ECO:0007669"/>
    <property type="project" value="UniProtKB-SubCell"/>
</dbReference>
<sequence>MAGSNATKSVLGELAKRVPSNQTKQFRKFLDLNSEYKRRVDKYPKELPRIDWDYYRTNVRVEAIKMVDEFEKKYEELNKIFDDRFKVDTRKYYDELEKQRAEVQAQVRQYIAESNERIKAFESEIARLCHMKPYSAMTMEEFINLRPECSAYIPYRRKPLFWPHDPDEQIPGSADRRTFKKSSKDGGGDGDGEGVSGGTHPIKPGDIMGKTEKFEFDAADSTTMQEETDSVTKASDETELNIENPQETQELPVQLRKKPHPCALVKHKPDSADAEGGTCKPKGSYKDRDRNTSKFFDPCGVGFGVKKRDKSYIETVAPKSDTMPQTKISEVSSFEEQPKEDKVISKKVVKSNEKKAIGEPQIYTDKPTSKEMKARLDPCQIMEKEGKEKAETKETQIEKKREDLKTNTVEEKPVPPKRPHPCDLIEQLPDDLCKPNEIINNEKDTSAFLDPCNVGFGPKKETGEAVSKVKSKLKTKSSEKLVQKFAEINRKAKKDITCNTKDEQKETSTYLDPCGVRFGAKEDAKPFVEKITKKTEPTTQAKEYYESSSCNLTKQRQNHDTESCKDHNSDVATNSPCNAAKKQKEETIINKDKNSLTMVNAEPKEILSKDDDSKRQSTPSKEDKSKRPSPATPYYNPFRSEEENKKIEDDMCGISKTEDPCSRKIRDTEEEFYDPCKDEKE</sequence>
<dbReference type="Gene3D" id="6.10.280.70">
    <property type="match status" value="1"/>
</dbReference>
<evidence type="ECO:0000313" key="12">
    <source>
        <dbReference type="EMBL" id="JAB99213.1"/>
    </source>
</evidence>
<feature type="region of interest" description="Disordered" evidence="11">
    <location>
        <begin position="380"/>
        <end position="423"/>
    </location>
</feature>
<comment type="subcellular location">
    <subcellularLocation>
        <location evidence="1">Mitochondrion inner membrane</location>
    </subcellularLocation>
</comment>
<feature type="region of interest" description="Disordered" evidence="11">
    <location>
        <begin position="316"/>
        <end position="347"/>
    </location>
</feature>
<dbReference type="SUPFAM" id="SSF161065">
    <property type="entry name" value="ATP synthase D chain-like"/>
    <property type="match status" value="1"/>
</dbReference>
<reference evidence="12" key="2">
    <citation type="journal article" date="2014" name="BMC Genomics">
        <title>A genomic perspective to assessing quality of mass-reared SIT flies used in Mediterranean fruit fly (Ceratitis capitata) eradication in California.</title>
        <authorList>
            <person name="Calla B."/>
            <person name="Hall B."/>
            <person name="Hou S."/>
            <person name="Geib S.M."/>
        </authorList>
    </citation>
    <scope>NUCLEOTIDE SEQUENCE</scope>
</reference>
<feature type="coiled-coil region" evidence="10">
    <location>
        <begin position="60"/>
        <end position="113"/>
    </location>
</feature>
<feature type="compositionally biased region" description="Basic and acidic residues" evidence="11">
    <location>
        <begin position="639"/>
        <end position="649"/>
    </location>
</feature>
<dbReference type="PANTHER" id="PTHR12700">
    <property type="entry name" value="ATP SYNTHASE SUBUNIT D, MITOCHONDRIAL"/>
    <property type="match status" value="1"/>
</dbReference>
<dbReference type="OrthoDB" id="35799at2759"/>
<evidence type="ECO:0000256" key="5">
    <source>
        <dbReference type="ARBA" id="ARBA00022781"/>
    </source>
</evidence>